<dbReference type="eggNOG" id="COG2205">
    <property type="taxonomic scope" value="Bacteria"/>
</dbReference>
<evidence type="ECO:0000256" key="3">
    <source>
        <dbReference type="ARBA" id="ARBA00022553"/>
    </source>
</evidence>
<evidence type="ECO:0000256" key="1">
    <source>
        <dbReference type="ARBA" id="ARBA00000085"/>
    </source>
</evidence>
<feature type="modified residue" description="4-aspartylphosphate" evidence="4">
    <location>
        <position position="1381"/>
    </location>
</feature>
<dbReference type="CDD" id="cd00082">
    <property type="entry name" value="HisKA"/>
    <property type="match status" value="1"/>
</dbReference>
<dbReference type="PANTHER" id="PTHR43065">
    <property type="entry name" value="SENSOR HISTIDINE KINASE"/>
    <property type="match status" value="1"/>
</dbReference>
<dbReference type="RefSeq" id="WP_012374568.1">
    <property type="nucleotide sequence ID" value="NC_010571.1"/>
</dbReference>
<dbReference type="PROSITE" id="PS50109">
    <property type="entry name" value="HIS_KIN"/>
    <property type="match status" value="1"/>
</dbReference>
<dbReference type="Gene3D" id="3.30.565.10">
    <property type="entry name" value="Histidine kinase-like ATPase, C-terminal domain"/>
    <property type="match status" value="1"/>
</dbReference>
<keyword evidence="8" id="KW-0808">Transferase</keyword>
<dbReference type="SMART" id="SM00448">
    <property type="entry name" value="REC"/>
    <property type="match status" value="1"/>
</dbReference>
<dbReference type="HOGENOM" id="CLU_251218_0_0_0"/>
<sequence>MFSNSSRTFSGRKRWLVAGAALALFMIVPAELAGEGASPQPGPNVVAGKRVLTSFEQIWQLPEAEQRAWHPVKLNYVVYYYDPLWMALWGRAGESDSYLSLGAKVFPIKAGQRILVEGAMQPSRGMRVEDPKVTVLDEAVPLVPLGTAGEVASTERFNKRLVVIEGLVDRQVARDANHLEMYLIAEGRVVLAQLLLNNEVPTPQLKGTVVRATGVYFARSEPDWPGPKIELWVQRPEDVVAVSTLERDPRFAAPLRALADLGGAAARQDVHVAGVVVAQDPGKTITIREGAHSLVLHTPQTLTFRSGEEVEAIGWPEREGDSWVLRRATVRGVRTTCTTVSQLWALPDAEKTKWHPVRIDLLVYYFDPDWKALWGQVGDSDEFLSLGSKDFALKPGQRIRIEGLVRPADGIVVEEPRVTVLQESVPLVALETQGRIGDTDQLNKHWVVLEGYVDRQQVRGVGHVDLDLIVEGRLVVCRLLLPAGKETPTWEGAMVRASGVYSATQDPAGSVPSLELWTPGPDHLKVIGHIDSDARFDRPATPIDRLAQVDQSTMVRIVGVARTQQPGKLVTVRDETGQLNVATLQSRSLRLGEQVEAIGYPRLEGEQMSLRDGLVRPSRAAPAPPVAGLPQLRLADQLRELQPEEAGRGYPVHLSGVVTWARPNAEFFYVRDVSGGVCVFRPPDSHVSMFAGTKVEVFGVSATGRFTPVVLASIVQTSASIELPEAPQVTLEQALTGVEEAQWVSMRGYVRAVTPEAPWVRLEMTASGGEFHALMPPHDLTAKLVGAVVRVRGVCSAITNDKRQLTGIRVWVPSYRYVDIEDAAPSDPFAFPERSIASLRQFNSLEALNRRVRVSGTVSHQSPGRLIYLQDETEGLLALSRDQTRLEPGDHVEVVGFPGRENRRVVLREAVFRRTGPGTEPVPVPWRARAMFHEELDGRLVRVEAQLLDVGSSSNGVRLLNQRDQVLFEAVLESQREVPSAWVPRSRVALTGVYQIQFDEYRRPQAVRLLLRRPGDVTILERPSWLTVRRVLAVTGVLVIVVLLGFARVMALRRRVRHQTGIIKEQEESERAARLEAALARASKLESLGVLAGGIAHDFNNLLTVIMGNLSLAKIDPKIEPDTVRCLSESERAAARARDLTQQLLTFAKGGEPMRMPTRLPDLVREAAQFALHGAKVRCDYQIASDLWPASVDRGQIAQVVHNIVINANQAMPTGGRIEIGLQNEMVLEPRSGLEPGRYVRMTVADSGAGIPAETLGRIFEPYYSTKPQGTGLGLATVYSIVRRHEGHIEVRSIVGEGTTFTTWLPAATVPMAAKAPEESTRPRASRVLLMDDDAAIRLLGTTILKKAGYDVTAVSDGAAAVSEYAAAAAAGRSYDLVVLDLTVPGAMGGVEAMAKLKEMNPQVRAIVSSGYSSDPIMANYQAHGFRARVPKPYLASDLISAVRAVLEAPAG</sequence>
<dbReference type="STRING" id="452637.Oter_1747"/>
<evidence type="ECO:0000259" key="7">
    <source>
        <dbReference type="PROSITE" id="PS50110"/>
    </source>
</evidence>
<evidence type="ECO:0000313" key="8">
    <source>
        <dbReference type="EMBL" id="ACB75031.1"/>
    </source>
</evidence>
<dbReference type="Pfam" id="PF00512">
    <property type="entry name" value="HisKA"/>
    <property type="match status" value="1"/>
</dbReference>
<dbReference type="SUPFAM" id="SSF55874">
    <property type="entry name" value="ATPase domain of HSP90 chaperone/DNA topoisomerase II/histidine kinase"/>
    <property type="match status" value="1"/>
</dbReference>
<keyword evidence="9" id="KW-1185">Reference proteome</keyword>
<dbReference type="Pfam" id="PF02518">
    <property type="entry name" value="HATPase_c"/>
    <property type="match status" value="1"/>
</dbReference>
<keyword evidence="5" id="KW-0472">Membrane</keyword>
<dbReference type="InterPro" id="IPR001789">
    <property type="entry name" value="Sig_transdc_resp-reg_receiver"/>
</dbReference>
<evidence type="ECO:0000313" key="9">
    <source>
        <dbReference type="Proteomes" id="UP000007013"/>
    </source>
</evidence>
<dbReference type="InterPro" id="IPR003661">
    <property type="entry name" value="HisK_dim/P_dom"/>
</dbReference>
<dbReference type="InterPro" id="IPR011006">
    <property type="entry name" value="CheY-like_superfamily"/>
</dbReference>
<dbReference type="PROSITE" id="PS50110">
    <property type="entry name" value="RESPONSE_REGULATORY"/>
    <property type="match status" value="1"/>
</dbReference>
<organism evidence="8 9">
    <name type="scientific">Opitutus terrae (strain DSM 11246 / JCM 15787 / PB90-1)</name>
    <dbReference type="NCBI Taxonomy" id="452637"/>
    <lineage>
        <taxon>Bacteria</taxon>
        <taxon>Pseudomonadati</taxon>
        <taxon>Verrucomicrobiota</taxon>
        <taxon>Opitutia</taxon>
        <taxon>Opitutales</taxon>
        <taxon>Opitutaceae</taxon>
        <taxon>Opitutus</taxon>
    </lineage>
</organism>
<dbReference type="EMBL" id="CP001032">
    <property type="protein sequence ID" value="ACB75031.1"/>
    <property type="molecule type" value="Genomic_DNA"/>
</dbReference>
<evidence type="ECO:0000256" key="2">
    <source>
        <dbReference type="ARBA" id="ARBA00012438"/>
    </source>
</evidence>
<dbReference type="PRINTS" id="PR00344">
    <property type="entry name" value="BCTRLSENSOR"/>
</dbReference>
<dbReference type="SMART" id="SM00388">
    <property type="entry name" value="HisKA"/>
    <property type="match status" value="1"/>
</dbReference>
<keyword evidence="3 4" id="KW-0597">Phosphoprotein</keyword>
<proteinExistence type="predicted"/>
<reference evidence="8 9" key="1">
    <citation type="journal article" date="2011" name="J. Bacteriol.">
        <title>Genome sequence of the verrucomicrobium Opitutus terrae PB90-1, an abundant inhabitant of rice paddy soil ecosystems.</title>
        <authorList>
            <person name="van Passel M.W."/>
            <person name="Kant R."/>
            <person name="Palva A."/>
            <person name="Copeland A."/>
            <person name="Lucas S."/>
            <person name="Lapidus A."/>
            <person name="Glavina del Rio T."/>
            <person name="Pitluck S."/>
            <person name="Goltsman E."/>
            <person name="Clum A."/>
            <person name="Sun H."/>
            <person name="Schmutz J."/>
            <person name="Larimer F.W."/>
            <person name="Land M.L."/>
            <person name="Hauser L."/>
            <person name="Kyrpides N."/>
            <person name="Mikhailova N."/>
            <person name="Richardson P.P."/>
            <person name="Janssen P.H."/>
            <person name="de Vos W.M."/>
            <person name="Smidt H."/>
        </authorList>
    </citation>
    <scope>NUCLEOTIDE SEQUENCE [LARGE SCALE GENOMIC DNA]</scope>
    <source>
        <strain evidence="9">DSM 11246 / JCM 15787 / PB90-1</strain>
    </source>
</reference>
<name>B1ZVU5_OPITP</name>
<dbReference type="KEGG" id="ote:Oter_1747"/>
<evidence type="ECO:0000256" key="5">
    <source>
        <dbReference type="SAM" id="Phobius"/>
    </source>
</evidence>
<feature type="domain" description="Response regulatory" evidence="7">
    <location>
        <begin position="1327"/>
        <end position="1447"/>
    </location>
</feature>
<dbReference type="EC" id="2.7.13.3" evidence="2"/>
<dbReference type="SUPFAM" id="SSF47384">
    <property type="entry name" value="Homodimeric domain of signal transducing histidine kinase"/>
    <property type="match status" value="1"/>
</dbReference>
<dbReference type="PANTHER" id="PTHR43065:SF42">
    <property type="entry name" value="TWO-COMPONENT SENSOR PPRA"/>
    <property type="match status" value="1"/>
</dbReference>
<dbReference type="InterPro" id="IPR036890">
    <property type="entry name" value="HATPase_C_sf"/>
</dbReference>
<accession>B1ZVU5</accession>
<evidence type="ECO:0000259" key="6">
    <source>
        <dbReference type="PROSITE" id="PS50109"/>
    </source>
</evidence>
<dbReference type="OrthoDB" id="177161at2"/>
<dbReference type="GO" id="GO:0000155">
    <property type="term" value="F:phosphorelay sensor kinase activity"/>
    <property type="evidence" value="ECO:0007669"/>
    <property type="project" value="InterPro"/>
</dbReference>
<comment type="catalytic activity">
    <reaction evidence="1">
        <text>ATP + protein L-histidine = ADP + protein N-phospho-L-histidine.</text>
        <dbReference type="EC" id="2.7.13.3"/>
    </reaction>
</comment>
<evidence type="ECO:0000256" key="4">
    <source>
        <dbReference type="PROSITE-ProRule" id="PRU00169"/>
    </source>
</evidence>
<keyword evidence="5" id="KW-1133">Transmembrane helix</keyword>
<feature type="domain" description="Histidine kinase" evidence="6">
    <location>
        <begin position="1094"/>
        <end position="1309"/>
    </location>
</feature>
<dbReference type="InterPro" id="IPR005467">
    <property type="entry name" value="His_kinase_dom"/>
</dbReference>
<keyword evidence="8" id="KW-0418">Kinase</keyword>
<dbReference type="InterPro" id="IPR004358">
    <property type="entry name" value="Sig_transdc_His_kin-like_C"/>
</dbReference>
<feature type="transmembrane region" description="Helical" evidence="5">
    <location>
        <begin position="1031"/>
        <end position="1051"/>
    </location>
</feature>
<keyword evidence="5" id="KW-0812">Transmembrane</keyword>
<gene>
    <name evidence="8" type="ordered locus">Oter_1747</name>
</gene>
<protein>
    <recommendedName>
        <fullName evidence="2">histidine kinase</fullName>
        <ecNumber evidence="2">2.7.13.3</ecNumber>
    </recommendedName>
</protein>
<dbReference type="Gene3D" id="3.40.50.2300">
    <property type="match status" value="1"/>
</dbReference>
<dbReference type="eggNOG" id="COG0784">
    <property type="taxonomic scope" value="Bacteria"/>
</dbReference>
<dbReference type="InterPro" id="IPR036097">
    <property type="entry name" value="HisK_dim/P_sf"/>
</dbReference>
<dbReference type="SUPFAM" id="SSF52172">
    <property type="entry name" value="CheY-like"/>
    <property type="match status" value="1"/>
</dbReference>
<dbReference type="Pfam" id="PF00072">
    <property type="entry name" value="Response_reg"/>
    <property type="match status" value="1"/>
</dbReference>
<dbReference type="InterPro" id="IPR003594">
    <property type="entry name" value="HATPase_dom"/>
</dbReference>
<dbReference type="SMART" id="SM00387">
    <property type="entry name" value="HATPase_c"/>
    <property type="match status" value="1"/>
</dbReference>
<dbReference type="Proteomes" id="UP000007013">
    <property type="component" value="Chromosome"/>
</dbReference>
<dbReference type="Gene3D" id="1.10.287.130">
    <property type="match status" value="1"/>
</dbReference>